<protein>
    <recommendedName>
        <fullName evidence="5 11">2-dehydropantoate 2-reductase</fullName>
        <ecNumber evidence="4 11">1.1.1.169</ecNumber>
    </recommendedName>
    <alternativeName>
        <fullName evidence="9 11">Ketopantoate reductase</fullName>
    </alternativeName>
</protein>
<dbReference type="AlphaFoldDB" id="A0A7Y9ITL2"/>
<dbReference type="RefSeq" id="WP_179585842.1">
    <property type="nucleotide sequence ID" value="NZ_JACBYR010000001.1"/>
</dbReference>
<keyword evidence="7 11" id="KW-0521">NADP</keyword>
<sequence>MALEQTSFKAGAVKIAVVGAGAIGGLFAARLAGAGHQVSVLARGALTGILRQHGIRLTSGGVETAYPVRASDSAADLGVQDIVIITVKAPALGAVAASMAPMIGPDTIVIPALNGIPWWFFLNEGVPLSGTRLKRVDPDGSIEAGIPLPHVIGAVVIVSSSTSAPGQVVHASGNKVVFGEPSGQPSERADRVAAMFADAGFVATASPDIRRDIWAKLLGNACFNPVSLLTQSPTDLMLADPGLEQLFVGMMHELLGLSRALGIGLDIAPEQRIGETRKLGHIKTSMLQDLEAGRSVELDSIVGAAIEAADAAGVEVPLLRTVFSMAVQRARMAGIYEA</sequence>
<dbReference type="UniPathway" id="UPA00028">
    <property type="reaction ID" value="UER00004"/>
</dbReference>
<name>A0A7Y9ITL2_9BURK</name>
<evidence type="ECO:0000256" key="3">
    <source>
        <dbReference type="ARBA" id="ARBA00007870"/>
    </source>
</evidence>
<evidence type="ECO:0000256" key="1">
    <source>
        <dbReference type="ARBA" id="ARBA00002919"/>
    </source>
</evidence>
<evidence type="ECO:0000259" key="12">
    <source>
        <dbReference type="Pfam" id="PF02558"/>
    </source>
</evidence>
<evidence type="ECO:0000256" key="11">
    <source>
        <dbReference type="RuleBase" id="RU362068"/>
    </source>
</evidence>
<dbReference type="NCBIfam" id="NF005089">
    <property type="entry name" value="PRK06522.1-4"/>
    <property type="match status" value="1"/>
</dbReference>
<comment type="catalytic activity">
    <reaction evidence="10 11">
        <text>(R)-pantoate + NADP(+) = 2-dehydropantoate + NADPH + H(+)</text>
        <dbReference type="Rhea" id="RHEA:16233"/>
        <dbReference type="ChEBI" id="CHEBI:11561"/>
        <dbReference type="ChEBI" id="CHEBI:15378"/>
        <dbReference type="ChEBI" id="CHEBI:15980"/>
        <dbReference type="ChEBI" id="CHEBI:57783"/>
        <dbReference type="ChEBI" id="CHEBI:58349"/>
        <dbReference type="EC" id="1.1.1.169"/>
    </reaction>
</comment>
<evidence type="ECO:0000256" key="10">
    <source>
        <dbReference type="ARBA" id="ARBA00048793"/>
    </source>
</evidence>
<dbReference type="InterPro" id="IPR036291">
    <property type="entry name" value="NAD(P)-bd_dom_sf"/>
</dbReference>
<evidence type="ECO:0000256" key="2">
    <source>
        <dbReference type="ARBA" id="ARBA00004994"/>
    </source>
</evidence>
<dbReference type="InterPro" id="IPR008927">
    <property type="entry name" value="6-PGluconate_DH-like_C_sf"/>
</dbReference>
<evidence type="ECO:0000256" key="4">
    <source>
        <dbReference type="ARBA" id="ARBA00013014"/>
    </source>
</evidence>
<evidence type="ECO:0000256" key="8">
    <source>
        <dbReference type="ARBA" id="ARBA00023002"/>
    </source>
</evidence>
<comment type="similarity">
    <text evidence="3 11">Belongs to the ketopantoate reductase family.</text>
</comment>
<dbReference type="InterPro" id="IPR013752">
    <property type="entry name" value="KPA_reductase"/>
</dbReference>
<organism evidence="14 15">
    <name type="scientific">Pigmentiphaga litoralis</name>
    <dbReference type="NCBI Taxonomy" id="516702"/>
    <lineage>
        <taxon>Bacteria</taxon>
        <taxon>Pseudomonadati</taxon>
        <taxon>Pseudomonadota</taxon>
        <taxon>Betaproteobacteria</taxon>
        <taxon>Burkholderiales</taxon>
        <taxon>Alcaligenaceae</taxon>
        <taxon>Pigmentiphaga</taxon>
    </lineage>
</organism>
<evidence type="ECO:0000256" key="7">
    <source>
        <dbReference type="ARBA" id="ARBA00022857"/>
    </source>
</evidence>
<dbReference type="InterPro" id="IPR013328">
    <property type="entry name" value="6PGD_dom2"/>
</dbReference>
<dbReference type="EC" id="1.1.1.169" evidence="4 11"/>
<dbReference type="SUPFAM" id="SSF51735">
    <property type="entry name" value="NAD(P)-binding Rossmann-fold domains"/>
    <property type="match status" value="1"/>
</dbReference>
<dbReference type="GO" id="GO:0008677">
    <property type="term" value="F:2-dehydropantoate 2-reductase activity"/>
    <property type="evidence" value="ECO:0007669"/>
    <property type="project" value="UniProtKB-EC"/>
</dbReference>
<comment type="pathway">
    <text evidence="2 11">Cofactor biosynthesis; (R)-pantothenate biosynthesis; (R)-pantoate from 3-methyl-2-oxobutanoate: step 2/2.</text>
</comment>
<dbReference type="NCBIfam" id="TIGR00745">
    <property type="entry name" value="apbA_panE"/>
    <property type="match status" value="1"/>
</dbReference>
<dbReference type="Pfam" id="PF08546">
    <property type="entry name" value="ApbA_C"/>
    <property type="match status" value="1"/>
</dbReference>
<dbReference type="InterPro" id="IPR051402">
    <property type="entry name" value="KPR-Related"/>
</dbReference>
<dbReference type="FunFam" id="1.10.1040.10:FF:000017">
    <property type="entry name" value="2-dehydropantoate 2-reductase"/>
    <property type="match status" value="1"/>
</dbReference>
<dbReference type="InterPro" id="IPR003710">
    <property type="entry name" value="ApbA"/>
</dbReference>
<comment type="caution">
    <text evidence="14">The sequence shown here is derived from an EMBL/GenBank/DDBJ whole genome shotgun (WGS) entry which is preliminary data.</text>
</comment>
<keyword evidence="8 11" id="KW-0560">Oxidoreductase</keyword>
<dbReference type="PANTHER" id="PTHR21708:SF45">
    <property type="entry name" value="2-DEHYDROPANTOATE 2-REDUCTASE"/>
    <property type="match status" value="1"/>
</dbReference>
<reference evidence="14 15" key="1">
    <citation type="submission" date="2020-07" db="EMBL/GenBank/DDBJ databases">
        <title>Genomic Encyclopedia of Type Strains, Phase IV (KMG-V): Genome sequencing to study the core and pangenomes of soil and plant-associated prokaryotes.</title>
        <authorList>
            <person name="Whitman W."/>
        </authorList>
    </citation>
    <scope>NUCLEOTIDE SEQUENCE [LARGE SCALE GENOMIC DNA]</scope>
    <source>
        <strain evidence="14 15">SAS40</strain>
    </source>
</reference>
<evidence type="ECO:0000313" key="14">
    <source>
        <dbReference type="EMBL" id="NYE82728.1"/>
    </source>
</evidence>
<evidence type="ECO:0000256" key="9">
    <source>
        <dbReference type="ARBA" id="ARBA00032024"/>
    </source>
</evidence>
<evidence type="ECO:0000256" key="6">
    <source>
        <dbReference type="ARBA" id="ARBA00022655"/>
    </source>
</evidence>
<dbReference type="FunFam" id="3.40.50.720:FF:000307">
    <property type="entry name" value="2-dehydropantoate 2-reductase"/>
    <property type="match status" value="1"/>
</dbReference>
<accession>A0A7Y9ITL2</accession>
<keyword evidence="15" id="KW-1185">Reference proteome</keyword>
<dbReference type="Pfam" id="PF02558">
    <property type="entry name" value="ApbA"/>
    <property type="match status" value="1"/>
</dbReference>
<dbReference type="GO" id="GO:0005737">
    <property type="term" value="C:cytoplasm"/>
    <property type="evidence" value="ECO:0007669"/>
    <property type="project" value="TreeGrafter"/>
</dbReference>
<proteinExistence type="inferred from homology"/>
<dbReference type="Gene3D" id="1.10.1040.10">
    <property type="entry name" value="N-(1-d-carboxylethyl)-l-norvaline Dehydrogenase, domain 2"/>
    <property type="match status" value="1"/>
</dbReference>
<dbReference type="Proteomes" id="UP000542125">
    <property type="component" value="Unassembled WGS sequence"/>
</dbReference>
<evidence type="ECO:0000259" key="13">
    <source>
        <dbReference type="Pfam" id="PF08546"/>
    </source>
</evidence>
<evidence type="ECO:0000256" key="5">
    <source>
        <dbReference type="ARBA" id="ARBA00019465"/>
    </source>
</evidence>
<comment type="function">
    <text evidence="1 11">Catalyzes the NADPH-dependent reduction of ketopantoate into pantoic acid.</text>
</comment>
<dbReference type="EMBL" id="JACBYR010000001">
    <property type="protein sequence ID" value="NYE82728.1"/>
    <property type="molecule type" value="Genomic_DNA"/>
</dbReference>
<feature type="domain" description="Ketopantoate reductase C-terminal" evidence="13">
    <location>
        <begin position="208"/>
        <end position="326"/>
    </location>
</feature>
<keyword evidence="6 11" id="KW-0566">Pantothenate biosynthesis</keyword>
<dbReference type="Gene3D" id="3.40.50.720">
    <property type="entry name" value="NAD(P)-binding Rossmann-like Domain"/>
    <property type="match status" value="1"/>
</dbReference>
<feature type="domain" description="Ketopantoate reductase N-terminal" evidence="12">
    <location>
        <begin position="15"/>
        <end position="181"/>
    </location>
</feature>
<dbReference type="InterPro" id="IPR013332">
    <property type="entry name" value="KPR_N"/>
</dbReference>
<gene>
    <name evidence="14" type="ORF">FHW18_001999</name>
</gene>
<dbReference type="PANTHER" id="PTHR21708">
    <property type="entry name" value="PROBABLE 2-DEHYDROPANTOATE 2-REDUCTASE"/>
    <property type="match status" value="1"/>
</dbReference>
<dbReference type="GO" id="GO:0015940">
    <property type="term" value="P:pantothenate biosynthetic process"/>
    <property type="evidence" value="ECO:0007669"/>
    <property type="project" value="UniProtKB-UniPathway"/>
</dbReference>
<dbReference type="SUPFAM" id="SSF48179">
    <property type="entry name" value="6-phosphogluconate dehydrogenase C-terminal domain-like"/>
    <property type="match status" value="1"/>
</dbReference>
<evidence type="ECO:0000313" key="15">
    <source>
        <dbReference type="Proteomes" id="UP000542125"/>
    </source>
</evidence>